<dbReference type="EC" id="4.1.2.25" evidence="6"/>
<keyword evidence="9" id="KW-1185">Reference proteome</keyword>
<comment type="catalytic activity">
    <reaction evidence="1 6">
        <text>7,8-dihydroneopterin = 6-hydroxymethyl-7,8-dihydropterin + glycolaldehyde</text>
        <dbReference type="Rhea" id="RHEA:10540"/>
        <dbReference type="ChEBI" id="CHEBI:17001"/>
        <dbReference type="ChEBI" id="CHEBI:17071"/>
        <dbReference type="ChEBI" id="CHEBI:44841"/>
        <dbReference type="EC" id="4.1.2.25"/>
    </reaction>
</comment>
<comment type="function">
    <text evidence="6">Catalyzes the conversion of 7,8-dihydroneopterin to 6-hydroxymethyl-7,8-dihydropterin.</text>
</comment>
<dbReference type="CDD" id="cd00534">
    <property type="entry name" value="DHNA_DHNTPE"/>
    <property type="match status" value="1"/>
</dbReference>
<dbReference type="Pfam" id="PF02152">
    <property type="entry name" value="FolB"/>
    <property type="match status" value="1"/>
</dbReference>
<dbReference type="SMART" id="SM00905">
    <property type="entry name" value="FolB"/>
    <property type="match status" value="1"/>
</dbReference>
<evidence type="ECO:0000256" key="1">
    <source>
        <dbReference type="ARBA" id="ARBA00001353"/>
    </source>
</evidence>
<sequence length="118" mass="13032">MDKIILSGMKFFGRHGVLPQERELGQKFEVDLELCLDLAPAGKNDELDSTVSYAEVFAVVERVVTGPPMKLIEAVAERVAGGVLESFPIESVRVRIKKPGAPVPGCFDYMAVEIERRK</sequence>
<evidence type="ECO:0000256" key="2">
    <source>
        <dbReference type="ARBA" id="ARBA00005013"/>
    </source>
</evidence>
<comment type="pathway">
    <text evidence="2 6">Cofactor biosynthesis; tetrahydrofolate biosynthesis; 2-amino-4-hydroxy-6-hydroxymethyl-7,8-dihydropteridine diphosphate from 7,8-dihydroneopterin triphosphate: step 3/4.</text>
</comment>
<evidence type="ECO:0000256" key="3">
    <source>
        <dbReference type="ARBA" id="ARBA00005708"/>
    </source>
</evidence>
<dbReference type="FunFam" id="3.30.1130.10:FF:000003">
    <property type="entry name" value="7,8-dihydroneopterin aldolase"/>
    <property type="match status" value="1"/>
</dbReference>
<dbReference type="AlphaFoldDB" id="A0A2L2XE67"/>
<dbReference type="NCBIfam" id="TIGR00526">
    <property type="entry name" value="folB_dom"/>
    <property type="match status" value="1"/>
</dbReference>
<dbReference type="NCBIfam" id="TIGR00525">
    <property type="entry name" value="folB"/>
    <property type="match status" value="1"/>
</dbReference>
<keyword evidence="4 6" id="KW-0289">Folate biosynthesis</keyword>
<dbReference type="Proteomes" id="UP000239549">
    <property type="component" value="Unassembled WGS sequence"/>
</dbReference>
<dbReference type="GO" id="GO:0046656">
    <property type="term" value="P:folic acid biosynthetic process"/>
    <property type="evidence" value="ECO:0007669"/>
    <property type="project" value="UniProtKB-UniRule"/>
</dbReference>
<dbReference type="EMBL" id="BFAV01000018">
    <property type="protein sequence ID" value="GBF32121.1"/>
    <property type="molecule type" value="Genomic_DNA"/>
</dbReference>
<dbReference type="PANTHER" id="PTHR42844">
    <property type="entry name" value="DIHYDRONEOPTERIN ALDOLASE 1-RELATED"/>
    <property type="match status" value="1"/>
</dbReference>
<dbReference type="InterPro" id="IPR006156">
    <property type="entry name" value="Dihydroneopterin_aldolase"/>
</dbReference>
<evidence type="ECO:0000256" key="4">
    <source>
        <dbReference type="ARBA" id="ARBA00022909"/>
    </source>
</evidence>
<accession>A0A2L2XE67</accession>
<evidence type="ECO:0000256" key="6">
    <source>
        <dbReference type="RuleBase" id="RU362079"/>
    </source>
</evidence>
<dbReference type="SUPFAM" id="SSF55620">
    <property type="entry name" value="Tetrahydrobiopterin biosynthesis enzymes-like"/>
    <property type="match status" value="1"/>
</dbReference>
<proteinExistence type="inferred from homology"/>
<feature type="domain" description="Dihydroneopterin aldolase/epimerase" evidence="7">
    <location>
        <begin position="4"/>
        <end position="116"/>
    </location>
</feature>
<evidence type="ECO:0000256" key="5">
    <source>
        <dbReference type="ARBA" id="ARBA00023239"/>
    </source>
</evidence>
<dbReference type="InterPro" id="IPR006157">
    <property type="entry name" value="FolB_dom"/>
</dbReference>
<dbReference type="PANTHER" id="PTHR42844:SF1">
    <property type="entry name" value="DIHYDRONEOPTERIN ALDOLASE 1-RELATED"/>
    <property type="match status" value="1"/>
</dbReference>
<dbReference type="GO" id="GO:0046654">
    <property type="term" value="P:tetrahydrofolate biosynthetic process"/>
    <property type="evidence" value="ECO:0007669"/>
    <property type="project" value="UniProtKB-UniRule"/>
</dbReference>
<dbReference type="GO" id="GO:0004150">
    <property type="term" value="F:dihydroneopterin aldolase activity"/>
    <property type="evidence" value="ECO:0007669"/>
    <property type="project" value="UniProtKB-UniRule"/>
</dbReference>
<comment type="caution">
    <text evidence="8">The sequence shown here is derived from an EMBL/GenBank/DDBJ whole genome shotgun (WGS) entry which is preliminary data.</text>
</comment>
<evidence type="ECO:0000313" key="9">
    <source>
        <dbReference type="Proteomes" id="UP000239549"/>
    </source>
</evidence>
<comment type="similarity">
    <text evidence="3 6">Belongs to the DHNA family.</text>
</comment>
<organism evidence="8 9">
    <name type="scientific">Desulfocucumis palustris</name>
    <dbReference type="NCBI Taxonomy" id="1898651"/>
    <lineage>
        <taxon>Bacteria</taxon>
        <taxon>Bacillati</taxon>
        <taxon>Bacillota</taxon>
        <taxon>Clostridia</taxon>
        <taxon>Eubacteriales</taxon>
        <taxon>Desulfocucumaceae</taxon>
        <taxon>Desulfocucumis</taxon>
    </lineage>
</organism>
<evidence type="ECO:0000259" key="7">
    <source>
        <dbReference type="SMART" id="SM00905"/>
    </source>
</evidence>
<dbReference type="GO" id="GO:0005737">
    <property type="term" value="C:cytoplasm"/>
    <property type="evidence" value="ECO:0007669"/>
    <property type="project" value="TreeGrafter"/>
</dbReference>
<gene>
    <name evidence="8" type="ORF">DCCM_0312</name>
</gene>
<dbReference type="OrthoDB" id="9808041at2"/>
<dbReference type="Gene3D" id="3.30.1130.10">
    <property type="match status" value="1"/>
</dbReference>
<dbReference type="InterPro" id="IPR043133">
    <property type="entry name" value="GTP-CH-I_C/QueF"/>
</dbReference>
<reference evidence="9" key="1">
    <citation type="submission" date="2018-02" db="EMBL/GenBank/DDBJ databases">
        <title>Genome sequence of Desulfocucumis palustris strain NAW-5.</title>
        <authorList>
            <person name="Watanabe M."/>
            <person name="Kojima H."/>
            <person name="Fukui M."/>
        </authorList>
    </citation>
    <scope>NUCLEOTIDE SEQUENCE [LARGE SCALE GENOMIC DNA]</scope>
    <source>
        <strain evidence="9">NAW-5</strain>
    </source>
</reference>
<protein>
    <recommendedName>
        <fullName evidence="6">7,8-dihydroneopterin aldolase</fullName>
        <ecNumber evidence="6">4.1.2.25</ecNumber>
    </recommendedName>
</protein>
<evidence type="ECO:0000313" key="8">
    <source>
        <dbReference type="EMBL" id="GBF32121.1"/>
    </source>
</evidence>
<dbReference type="RefSeq" id="WP_104370691.1">
    <property type="nucleotide sequence ID" value="NZ_BFAV01000018.1"/>
</dbReference>
<name>A0A2L2XE67_9FIRM</name>
<dbReference type="UniPathway" id="UPA00077">
    <property type="reaction ID" value="UER00154"/>
</dbReference>
<keyword evidence="5 6" id="KW-0456">Lyase</keyword>